<name>A0ACB9EGX8_ARCLA</name>
<protein>
    <submittedName>
        <fullName evidence="1">Uncharacterized protein</fullName>
    </submittedName>
</protein>
<dbReference type="Proteomes" id="UP001055879">
    <property type="component" value="Linkage Group LG02"/>
</dbReference>
<sequence length="66" mass="7282">MWLSIGKSFILCIRVTSGDRERVAILGKKLGVLEESAEGETVAKSRFNQCIEVTVAIDLSIMELLI</sequence>
<accession>A0ACB9EGX8</accession>
<dbReference type="EMBL" id="CM042048">
    <property type="protein sequence ID" value="KAI3757975.1"/>
    <property type="molecule type" value="Genomic_DNA"/>
</dbReference>
<organism evidence="1 2">
    <name type="scientific">Arctium lappa</name>
    <name type="common">Greater burdock</name>
    <name type="synonym">Lappa major</name>
    <dbReference type="NCBI Taxonomy" id="4217"/>
    <lineage>
        <taxon>Eukaryota</taxon>
        <taxon>Viridiplantae</taxon>
        <taxon>Streptophyta</taxon>
        <taxon>Embryophyta</taxon>
        <taxon>Tracheophyta</taxon>
        <taxon>Spermatophyta</taxon>
        <taxon>Magnoliopsida</taxon>
        <taxon>eudicotyledons</taxon>
        <taxon>Gunneridae</taxon>
        <taxon>Pentapetalae</taxon>
        <taxon>asterids</taxon>
        <taxon>campanulids</taxon>
        <taxon>Asterales</taxon>
        <taxon>Asteraceae</taxon>
        <taxon>Carduoideae</taxon>
        <taxon>Cardueae</taxon>
        <taxon>Arctiinae</taxon>
        <taxon>Arctium</taxon>
    </lineage>
</organism>
<reference evidence="1 2" key="2">
    <citation type="journal article" date="2022" name="Mol. Ecol. Resour.">
        <title>The genomes of chicory, endive, great burdock and yacon provide insights into Asteraceae paleo-polyploidization history and plant inulin production.</title>
        <authorList>
            <person name="Fan W."/>
            <person name="Wang S."/>
            <person name="Wang H."/>
            <person name="Wang A."/>
            <person name="Jiang F."/>
            <person name="Liu H."/>
            <person name="Zhao H."/>
            <person name="Xu D."/>
            <person name="Zhang Y."/>
        </authorList>
    </citation>
    <scope>NUCLEOTIDE SEQUENCE [LARGE SCALE GENOMIC DNA]</scope>
    <source>
        <strain evidence="2">cv. Niubang</strain>
    </source>
</reference>
<reference evidence="2" key="1">
    <citation type="journal article" date="2022" name="Mol. Ecol. Resour.">
        <title>The genomes of chicory, endive, great burdock and yacon provide insights into Asteraceae palaeo-polyploidization history and plant inulin production.</title>
        <authorList>
            <person name="Fan W."/>
            <person name="Wang S."/>
            <person name="Wang H."/>
            <person name="Wang A."/>
            <person name="Jiang F."/>
            <person name="Liu H."/>
            <person name="Zhao H."/>
            <person name="Xu D."/>
            <person name="Zhang Y."/>
        </authorList>
    </citation>
    <scope>NUCLEOTIDE SEQUENCE [LARGE SCALE GENOMIC DNA]</scope>
    <source>
        <strain evidence="2">cv. Niubang</strain>
    </source>
</reference>
<evidence type="ECO:0000313" key="2">
    <source>
        <dbReference type="Proteomes" id="UP001055879"/>
    </source>
</evidence>
<gene>
    <name evidence="1" type="ORF">L6452_05521</name>
</gene>
<proteinExistence type="predicted"/>
<evidence type="ECO:0000313" key="1">
    <source>
        <dbReference type="EMBL" id="KAI3757975.1"/>
    </source>
</evidence>
<comment type="caution">
    <text evidence="1">The sequence shown here is derived from an EMBL/GenBank/DDBJ whole genome shotgun (WGS) entry which is preliminary data.</text>
</comment>
<keyword evidence="2" id="KW-1185">Reference proteome</keyword>